<sequence>MDSIEEVLRKFKLSEEEREGVCLEEEEVAQGVRECELSLIGKVWGDKLANIGGIRSFVGVMWPQVRNLRVVEIGRNLFQFLFEKEKDMELVLNKRQWIYDGQPLILLRWRAGLEEDGEALSRTLIWIQLWNIPIHWITKEVGRKVGSIFPRVEDVIISQGGGKEGKHLKILAEIDLTVPLPRGIMVKSNGMVKWIEFKYEKCPDFCFCCGIVGHNKRSYGRKGLDKEREPQYGN</sequence>
<evidence type="ECO:0000259" key="1">
    <source>
        <dbReference type="Pfam" id="PF14111"/>
    </source>
</evidence>
<evidence type="ECO:0000313" key="4">
    <source>
        <dbReference type="RefSeq" id="XP_071916181.1"/>
    </source>
</evidence>
<dbReference type="GeneID" id="140011296"/>
<dbReference type="InterPro" id="IPR040256">
    <property type="entry name" value="At4g02000-like"/>
</dbReference>
<feature type="domain" description="Zinc knuckle CX2CX4HX4C" evidence="2">
    <location>
        <begin position="187"/>
        <end position="217"/>
    </location>
</feature>
<dbReference type="InterPro" id="IPR025836">
    <property type="entry name" value="Zn_knuckle_CX2CX4HX4C"/>
</dbReference>
<evidence type="ECO:0008006" key="5">
    <source>
        <dbReference type="Google" id="ProtNLM"/>
    </source>
</evidence>
<accession>A0ABM4V9H3</accession>
<evidence type="ECO:0000313" key="3">
    <source>
        <dbReference type="Proteomes" id="UP001652660"/>
    </source>
</evidence>
<organism evidence="3 4">
    <name type="scientific">Coffea arabica</name>
    <name type="common">Arabian coffee</name>
    <dbReference type="NCBI Taxonomy" id="13443"/>
    <lineage>
        <taxon>Eukaryota</taxon>
        <taxon>Viridiplantae</taxon>
        <taxon>Streptophyta</taxon>
        <taxon>Embryophyta</taxon>
        <taxon>Tracheophyta</taxon>
        <taxon>Spermatophyta</taxon>
        <taxon>Magnoliopsida</taxon>
        <taxon>eudicotyledons</taxon>
        <taxon>Gunneridae</taxon>
        <taxon>Pentapetalae</taxon>
        <taxon>asterids</taxon>
        <taxon>lamiids</taxon>
        <taxon>Gentianales</taxon>
        <taxon>Rubiaceae</taxon>
        <taxon>Ixoroideae</taxon>
        <taxon>Gardenieae complex</taxon>
        <taxon>Bertiereae - Coffeeae clade</taxon>
        <taxon>Coffeeae</taxon>
        <taxon>Coffea</taxon>
    </lineage>
</organism>
<protein>
    <recommendedName>
        <fullName evidence="5">DUF4283 domain-containing protein</fullName>
    </recommendedName>
</protein>
<dbReference type="Pfam" id="PF14111">
    <property type="entry name" value="DUF4283"/>
    <property type="match status" value="1"/>
</dbReference>
<dbReference type="RefSeq" id="XP_071916181.1">
    <property type="nucleotide sequence ID" value="XM_072060080.1"/>
</dbReference>
<dbReference type="InterPro" id="IPR025558">
    <property type="entry name" value="DUF4283"/>
</dbReference>
<name>A0ABM4V9H3_COFAR</name>
<gene>
    <name evidence="4" type="primary">LOC140011296</name>
</gene>
<keyword evidence="3" id="KW-1185">Reference proteome</keyword>
<dbReference type="PANTHER" id="PTHR31286">
    <property type="entry name" value="GLYCINE-RICH CELL WALL STRUCTURAL PROTEIN 1.8-LIKE"/>
    <property type="match status" value="1"/>
</dbReference>
<evidence type="ECO:0000259" key="2">
    <source>
        <dbReference type="Pfam" id="PF14392"/>
    </source>
</evidence>
<proteinExistence type="predicted"/>
<dbReference type="PANTHER" id="PTHR31286:SF178">
    <property type="entry name" value="DUF4283 DOMAIN-CONTAINING PROTEIN"/>
    <property type="match status" value="1"/>
</dbReference>
<dbReference type="Proteomes" id="UP001652660">
    <property type="component" value="Chromosome 7e"/>
</dbReference>
<dbReference type="Pfam" id="PF14392">
    <property type="entry name" value="zf-CCHC_4"/>
    <property type="match status" value="1"/>
</dbReference>
<feature type="domain" description="DUF4283" evidence="1">
    <location>
        <begin position="34"/>
        <end position="111"/>
    </location>
</feature>
<reference evidence="4" key="1">
    <citation type="submission" date="2025-08" db="UniProtKB">
        <authorList>
            <consortium name="RefSeq"/>
        </authorList>
    </citation>
    <scope>IDENTIFICATION</scope>
    <source>
        <tissue evidence="4">Leaves</tissue>
    </source>
</reference>